<organism evidence="7 8">
    <name type="scientific">Streptomyces eurocidicus</name>
    <name type="common">Streptoverticillium eurocidicus</name>
    <dbReference type="NCBI Taxonomy" id="66423"/>
    <lineage>
        <taxon>Bacteria</taxon>
        <taxon>Bacillati</taxon>
        <taxon>Actinomycetota</taxon>
        <taxon>Actinomycetes</taxon>
        <taxon>Kitasatosporales</taxon>
        <taxon>Streptomycetaceae</taxon>
        <taxon>Streptomyces</taxon>
    </lineage>
</organism>
<dbReference type="InterPro" id="IPR044861">
    <property type="entry name" value="IPNS-like_FE2OG_OXY"/>
</dbReference>
<dbReference type="Pfam" id="PF14226">
    <property type="entry name" value="DIOX_N"/>
    <property type="match status" value="1"/>
</dbReference>
<dbReference type="SUPFAM" id="SSF51197">
    <property type="entry name" value="Clavaminate synthase-like"/>
    <property type="match status" value="1"/>
</dbReference>
<keyword evidence="2" id="KW-0045">Antibiotic biosynthesis</keyword>
<evidence type="ECO:0000259" key="4">
    <source>
        <dbReference type="Pfam" id="PF03171"/>
    </source>
</evidence>
<sequence length="315" mass="34817">MTDMHTNDHIALIDLQQWRDGGPRTREEVAARLDTALRAHGFCLITGHGLPRLLRSELRSLARVFFTLPAEVKERYTAGTGGSGWSPALPIAPGRPPDLKETFSFRSGGSTGSQDLDDRRSERWPAEVPRLQDAAGEFLRRMRALSDELLSVCAVALGAAPRYFEAFRRDPTHAGALKWYPSLRHLGPTRPGQHRVGPHTDLGALTVIDREFGLGGLQLETADRRWLDAPCTPETLSVTVGELLSRWSGDRWPACRHRVAPPPAEVPEEDLLSLLYVSGADHDALIESFPPPVGTTAHPPVRWGDYLRANLTAQR</sequence>
<dbReference type="PRINTS" id="PR00682">
    <property type="entry name" value="IPNSYNTHASE"/>
</dbReference>
<feature type="domain" description="Isopenicillin N synthase-like Fe(2+) 2OG dioxygenase" evidence="4">
    <location>
        <begin position="193"/>
        <end position="262"/>
    </location>
</feature>
<dbReference type="PANTHER" id="PTHR47990">
    <property type="entry name" value="2-OXOGLUTARATE (2OG) AND FE(II)-DEPENDENT OXYGENASE SUPERFAMILY PROTEIN-RELATED"/>
    <property type="match status" value="1"/>
</dbReference>
<reference evidence="8" key="1">
    <citation type="submission" date="2015-07" db="EMBL/GenBank/DDBJ databases">
        <authorList>
            <person name="Graham D.E."/>
            <person name="Giannone R.J."/>
            <person name="Gulvik C.A."/>
            <person name="Hettich R.L."/>
            <person name="Klingeman D.M."/>
            <person name="Mahan K.M."/>
            <person name="Parry R.J."/>
            <person name="Spain J.C."/>
        </authorList>
    </citation>
    <scope>NUCLEOTIDE SEQUENCE [LARGE SCALE GENOMIC DNA]</scope>
    <source>
        <strain evidence="8">ATCC 27428</strain>
    </source>
</reference>
<accession>A0A2N8P3D9</accession>
<keyword evidence="6" id="KW-0560">Oxidoreductase</keyword>
<dbReference type="Proteomes" id="UP000528608">
    <property type="component" value="Unassembled WGS sequence"/>
</dbReference>
<dbReference type="InterPro" id="IPR050231">
    <property type="entry name" value="Iron_ascorbate_oxido_reductase"/>
</dbReference>
<evidence type="ECO:0000313" key="6">
    <source>
        <dbReference type="EMBL" id="MBB5117717.1"/>
    </source>
</evidence>
<keyword evidence="8" id="KW-1185">Reference proteome</keyword>
<evidence type="ECO:0000313" key="9">
    <source>
        <dbReference type="Proteomes" id="UP000528608"/>
    </source>
</evidence>
<gene>
    <name evidence="7" type="ORF">AF335_04150</name>
    <name evidence="6" type="ORF">FHS36_001123</name>
</gene>
<comment type="caution">
    <text evidence="7">The sequence shown here is derived from an EMBL/GenBank/DDBJ whole genome shotgun (WGS) entry which is preliminary data.</text>
</comment>
<dbReference type="Gene3D" id="2.60.120.330">
    <property type="entry name" value="B-lactam Antibiotic, Isopenicillin N Synthase, Chain"/>
    <property type="match status" value="1"/>
</dbReference>
<dbReference type="InterPro" id="IPR026992">
    <property type="entry name" value="DIOX_N"/>
</dbReference>
<dbReference type="EMBL" id="LGUI01000001">
    <property type="protein sequence ID" value="PNE35511.1"/>
    <property type="molecule type" value="Genomic_DNA"/>
</dbReference>
<feature type="region of interest" description="Disordered" evidence="3">
    <location>
        <begin position="77"/>
        <end position="127"/>
    </location>
</feature>
<dbReference type="AlphaFoldDB" id="A0A2N8P3D9"/>
<reference evidence="6 9" key="3">
    <citation type="submission" date="2020-08" db="EMBL/GenBank/DDBJ databases">
        <title>Genomic Encyclopedia of Type Strains, Phase III (KMG-III): the genomes of soil and plant-associated and newly described type strains.</title>
        <authorList>
            <person name="Whitman W."/>
        </authorList>
    </citation>
    <scope>NUCLEOTIDE SEQUENCE [LARGE SCALE GENOMIC DNA]</scope>
    <source>
        <strain evidence="6 9">CECT 3259</strain>
    </source>
</reference>
<keyword evidence="6" id="KW-0223">Dioxygenase</keyword>
<evidence type="ECO:0000313" key="7">
    <source>
        <dbReference type="EMBL" id="PNE35511.1"/>
    </source>
</evidence>
<evidence type="ECO:0000256" key="3">
    <source>
        <dbReference type="SAM" id="MobiDB-lite"/>
    </source>
</evidence>
<dbReference type="EMBL" id="JACHJF010000002">
    <property type="protein sequence ID" value="MBB5117717.1"/>
    <property type="molecule type" value="Genomic_DNA"/>
</dbReference>
<evidence type="ECO:0000313" key="8">
    <source>
        <dbReference type="Proteomes" id="UP000235945"/>
    </source>
</evidence>
<dbReference type="GO" id="GO:0017000">
    <property type="term" value="P:antibiotic biosynthetic process"/>
    <property type="evidence" value="ECO:0007669"/>
    <property type="project" value="UniProtKB-KW"/>
</dbReference>
<dbReference type="GO" id="GO:0051213">
    <property type="term" value="F:dioxygenase activity"/>
    <property type="evidence" value="ECO:0007669"/>
    <property type="project" value="UniProtKB-KW"/>
</dbReference>
<evidence type="ECO:0000256" key="2">
    <source>
        <dbReference type="ARBA" id="ARBA00023194"/>
    </source>
</evidence>
<evidence type="ECO:0000256" key="1">
    <source>
        <dbReference type="ARBA" id="ARBA00004792"/>
    </source>
</evidence>
<protein>
    <submittedName>
        <fullName evidence="6">Isopenicillin N synthase-like dioxygenase</fullName>
    </submittedName>
</protein>
<name>A0A2N8P3D9_STREU</name>
<dbReference type="InterPro" id="IPR027443">
    <property type="entry name" value="IPNS-like_sf"/>
</dbReference>
<feature type="compositionally biased region" description="Basic and acidic residues" evidence="3">
    <location>
        <begin position="116"/>
        <end position="125"/>
    </location>
</feature>
<reference evidence="7" key="2">
    <citation type="submission" date="2015-07" db="EMBL/GenBank/DDBJ databases">
        <authorList>
            <person name="Noorani M."/>
        </authorList>
    </citation>
    <scope>NUCLEOTIDE SEQUENCE [LARGE SCALE GENOMIC DNA]</scope>
    <source>
        <strain evidence="7">ATCC 27428</strain>
    </source>
</reference>
<dbReference type="Proteomes" id="UP000235945">
    <property type="component" value="Unassembled WGS sequence"/>
</dbReference>
<comment type="pathway">
    <text evidence="1">Antibiotic biosynthesis.</text>
</comment>
<feature type="domain" description="Non-haem dioxygenase N-terminal" evidence="5">
    <location>
        <begin position="11"/>
        <end position="127"/>
    </location>
</feature>
<dbReference type="Pfam" id="PF03171">
    <property type="entry name" value="2OG-FeII_Oxy"/>
    <property type="match status" value="1"/>
</dbReference>
<dbReference type="RefSeq" id="WP_211304072.1">
    <property type="nucleotide sequence ID" value="NZ_JACHJF010000002.1"/>
</dbReference>
<evidence type="ECO:0000259" key="5">
    <source>
        <dbReference type="Pfam" id="PF14226"/>
    </source>
</evidence>
<proteinExistence type="predicted"/>